<feature type="transmembrane region" description="Helical" evidence="1">
    <location>
        <begin position="179"/>
        <end position="197"/>
    </location>
</feature>
<dbReference type="OrthoDB" id="258397at2759"/>
<organism evidence="3 4">
    <name type="scientific">Leishmania tarentolae</name>
    <name type="common">Sauroleishmania tarentolae</name>
    <dbReference type="NCBI Taxonomy" id="5689"/>
    <lineage>
        <taxon>Eukaryota</taxon>
        <taxon>Discoba</taxon>
        <taxon>Euglenozoa</taxon>
        <taxon>Kinetoplastea</taxon>
        <taxon>Metakinetoplastina</taxon>
        <taxon>Trypanosomatida</taxon>
        <taxon>Trypanosomatidae</taxon>
        <taxon>Leishmaniinae</taxon>
        <taxon>Leishmania</taxon>
        <taxon>lizard Leishmania</taxon>
    </lineage>
</organism>
<gene>
    <name evidence="3" type="ORF">LtaPh_0613000</name>
</gene>
<evidence type="ECO:0000313" key="3">
    <source>
        <dbReference type="EMBL" id="GET85994.1"/>
    </source>
</evidence>
<name>A0A640KAH7_LEITA</name>
<dbReference type="SUPFAM" id="SSF55856">
    <property type="entry name" value="Cytochrome b5-like heme/steroid binding domain"/>
    <property type="match status" value="1"/>
</dbReference>
<comment type="caution">
    <text evidence="3">The sequence shown here is derived from an EMBL/GenBank/DDBJ whole genome shotgun (WGS) entry which is preliminary data.</text>
</comment>
<evidence type="ECO:0000313" key="4">
    <source>
        <dbReference type="Proteomes" id="UP000419144"/>
    </source>
</evidence>
<dbReference type="InterPro" id="IPR001199">
    <property type="entry name" value="Cyt_B5-like_heme/steroid-bd"/>
</dbReference>
<dbReference type="Gene3D" id="3.10.120.10">
    <property type="entry name" value="Cytochrome b5-like heme/steroid binding domain"/>
    <property type="match status" value="1"/>
</dbReference>
<keyword evidence="1" id="KW-1133">Transmembrane helix</keyword>
<evidence type="ECO:0000259" key="2">
    <source>
        <dbReference type="Pfam" id="PF00173"/>
    </source>
</evidence>
<keyword evidence="1" id="KW-0472">Membrane</keyword>
<dbReference type="Proteomes" id="UP000419144">
    <property type="component" value="Unassembled WGS sequence"/>
</dbReference>
<dbReference type="AlphaFoldDB" id="A0A640KAH7"/>
<feature type="transmembrane region" description="Helical" evidence="1">
    <location>
        <begin position="21"/>
        <end position="39"/>
    </location>
</feature>
<reference evidence="3" key="1">
    <citation type="submission" date="2019-11" db="EMBL/GenBank/DDBJ databases">
        <title>Leishmania tarentolae CDS.</title>
        <authorList>
            <person name="Goto Y."/>
            <person name="Yamagishi J."/>
        </authorList>
    </citation>
    <scope>NUCLEOTIDE SEQUENCE [LARGE SCALE GENOMIC DNA]</scope>
    <source>
        <strain evidence="3">Parrot Tar II</strain>
    </source>
</reference>
<proteinExistence type="predicted"/>
<dbReference type="EMBL" id="BLBS01000007">
    <property type="protein sequence ID" value="GET85994.1"/>
    <property type="molecule type" value="Genomic_DNA"/>
</dbReference>
<feature type="domain" description="Cytochrome b5 heme-binding" evidence="2">
    <location>
        <begin position="84"/>
        <end position="141"/>
    </location>
</feature>
<dbReference type="InterPro" id="IPR036400">
    <property type="entry name" value="Cyt_B5-like_heme/steroid_sf"/>
</dbReference>
<feature type="transmembrane region" description="Helical" evidence="1">
    <location>
        <begin position="51"/>
        <end position="69"/>
    </location>
</feature>
<protein>
    <recommendedName>
        <fullName evidence="2">Cytochrome b5 heme-binding domain-containing protein</fullName>
    </recommendedName>
</protein>
<accession>A0A640KAH7</accession>
<keyword evidence="4" id="KW-1185">Reference proteome</keyword>
<keyword evidence="1" id="KW-0812">Transmembrane</keyword>
<sequence>MMWVSLEFVVQKYYDELKYRYVALAFSVPPFFPQFSSFSRLFPCEVFVSPFTWGAFNSTIYSLLFINNFKVYYKHYAMQYCTDPSSIRVYYRGNKYDVPLEFAKRMHPGGSNILMRYKDCDITKDFEKMNHSADAAVMLDEWLVDGNRVSEVYGSGAFCKTGEEEGNQQKRESDKTKRWNRLAIAFGLASIVAAVQMRKH</sequence>
<evidence type="ECO:0000256" key="1">
    <source>
        <dbReference type="SAM" id="Phobius"/>
    </source>
</evidence>
<dbReference type="Pfam" id="PF00173">
    <property type="entry name" value="Cyt-b5"/>
    <property type="match status" value="1"/>
</dbReference>
<dbReference type="VEuPathDB" id="TriTrypDB:LtaPh_0613000"/>